<dbReference type="EMBL" id="CAAGRJ010025223">
    <property type="protein sequence ID" value="VFV37944.1"/>
    <property type="molecule type" value="Genomic_DNA"/>
</dbReference>
<organism evidence="1 2">
    <name type="scientific">Lynx pardinus</name>
    <name type="common">Iberian lynx</name>
    <name type="synonym">Felis pardina</name>
    <dbReference type="NCBI Taxonomy" id="191816"/>
    <lineage>
        <taxon>Eukaryota</taxon>
        <taxon>Metazoa</taxon>
        <taxon>Chordata</taxon>
        <taxon>Craniata</taxon>
        <taxon>Vertebrata</taxon>
        <taxon>Euteleostomi</taxon>
        <taxon>Mammalia</taxon>
        <taxon>Eutheria</taxon>
        <taxon>Laurasiatheria</taxon>
        <taxon>Carnivora</taxon>
        <taxon>Feliformia</taxon>
        <taxon>Felidae</taxon>
        <taxon>Felinae</taxon>
        <taxon>Lynx</taxon>
    </lineage>
</organism>
<dbReference type="Proteomes" id="UP000386466">
    <property type="component" value="Unassembled WGS sequence"/>
</dbReference>
<gene>
    <name evidence="1" type="ORF">LYPA_23C006331</name>
</gene>
<sequence>MGPCKLGPATTELVPRAGAYNYGQKTFMFSPGHVLRTGSVYFLNTSARSPGNCVPSPTTQPSVETVVGAMGLKRLLRRE</sequence>
<dbReference type="AlphaFoldDB" id="A0A485P0Y2"/>
<keyword evidence="2" id="KW-1185">Reference proteome</keyword>
<evidence type="ECO:0000313" key="1">
    <source>
        <dbReference type="EMBL" id="VFV37944.1"/>
    </source>
</evidence>
<accession>A0A485P0Y2</accession>
<protein>
    <submittedName>
        <fullName evidence="1">Uncharacterized protein</fullName>
    </submittedName>
</protein>
<evidence type="ECO:0000313" key="2">
    <source>
        <dbReference type="Proteomes" id="UP000386466"/>
    </source>
</evidence>
<reference evidence="1 2" key="1">
    <citation type="submission" date="2019-01" db="EMBL/GenBank/DDBJ databases">
        <authorList>
            <person name="Alioto T."/>
            <person name="Alioto T."/>
        </authorList>
    </citation>
    <scope>NUCLEOTIDE SEQUENCE [LARGE SCALE GENOMIC DNA]</scope>
</reference>
<name>A0A485P0Y2_LYNPA</name>
<proteinExistence type="predicted"/>